<evidence type="ECO:0000256" key="1">
    <source>
        <dbReference type="ARBA" id="ARBA00004474"/>
    </source>
</evidence>
<organism evidence="5 6">
    <name type="scientific">Chrysochromulina tobinii</name>
    <dbReference type="NCBI Taxonomy" id="1460289"/>
    <lineage>
        <taxon>Eukaryota</taxon>
        <taxon>Haptista</taxon>
        <taxon>Haptophyta</taxon>
        <taxon>Prymnesiophyceae</taxon>
        <taxon>Prymnesiales</taxon>
        <taxon>Chrysochromulinaceae</taxon>
        <taxon>Chrysochromulina</taxon>
    </lineage>
</organism>
<protein>
    <submittedName>
        <fullName evidence="5">Putative plastid-lipid-associated protein chloroplastic-like protein</fullName>
    </submittedName>
</protein>
<feature type="signal peptide" evidence="3">
    <location>
        <begin position="1"/>
        <end position="18"/>
    </location>
</feature>
<dbReference type="InterPro" id="IPR006843">
    <property type="entry name" value="PAP/fibrillin_dom"/>
</dbReference>
<feature type="chain" id="PRO_5005601943" evidence="3">
    <location>
        <begin position="19"/>
        <end position="457"/>
    </location>
</feature>
<proteinExistence type="predicted"/>
<comment type="subcellular location">
    <subcellularLocation>
        <location evidence="1">Plastid</location>
    </subcellularLocation>
</comment>
<keyword evidence="2" id="KW-0934">Plastid</keyword>
<dbReference type="InterPro" id="IPR039633">
    <property type="entry name" value="PAP"/>
</dbReference>
<sequence length="457" mass="48686">MLHVILLASAALSQSVSQFRRGPPALAALTVKYDSSRAVAIVTELAQRSIGALPEAEGTARLKSSVLELLAPYGDPALGVPSATFDEIDAKCRALEARNPTGASTAVAALDGAWRVRFSDAPPPSNGALGPLRGRAFQIVDVASRTYRNELSLFGGAVQLSLAATFEQPSASKAALRVAFRTLTATLGGVALPSIQFPTGTERTWLLTYTDADTRVVRAGVDGGRSTARELGLIKQGEGESPDSYLFYLTRAPPEEAAPASFWRVVSSTMAAAGQRRALKTALMQACEGQRLGAATDEAGRARIINLIRELEQLNPTARPAQSTKLLGTWRVVWTTESELLALTNSGLLGLPCQGASQTIGRTAAADERGAQRGAFDYSLSNEISFEGGFLRVGSSCEPQAQGGRVNFRFESCAAKWRSVQLPLPPVGSGWFEVLYLDEDLRLCTDVRGDWQVCIKG</sequence>
<evidence type="ECO:0000259" key="4">
    <source>
        <dbReference type="Pfam" id="PF04755"/>
    </source>
</evidence>
<name>A0A0M0JP78_9EUKA</name>
<evidence type="ECO:0000256" key="2">
    <source>
        <dbReference type="ARBA" id="ARBA00022640"/>
    </source>
</evidence>
<evidence type="ECO:0000256" key="3">
    <source>
        <dbReference type="SAM" id="SignalP"/>
    </source>
</evidence>
<keyword evidence="3" id="KW-0732">Signal</keyword>
<dbReference type="PANTHER" id="PTHR31906">
    <property type="entry name" value="PLASTID-LIPID-ASSOCIATED PROTEIN 4, CHLOROPLASTIC-RELATED"/>
    <property type="match status" value="1"/>
</dbReference>
<dbReference type="OrthoDB" id="197093at2759"/>
<dbReference type="Pfam" id="PF04755">
    <property type="entry name" value="PAP_fibrillin"/>
    <property type="match status" value="1"/>
</dbReference>
<evidence type="ECO:0000313" key="5">
    <source>
        <dbReference type="EMBL" id="KOO28300.1"/>
    </source>
</evidence>
<keyword evidence="6" id="KW-1185">Reference proteome</keyword>
<reference evidence="6" key="1">
    <citation type="journal article" date="2015" name="PLoS Genet.">
        <title>Genome Sequence and Transcriptome Analyses of Chrysochromulina tobin: Metabolic Tools for Enhanced Algal Fitness in the Prominent Order Prymnesiales (Haptophyceae).</title>
        <authorList>
            <person name="Hovde B.T."/>
            <person name="Deodato C.R."/>
            <person name="Hunsperger H.M."/>
            <person name="Ryken S.A."/>
            <person name="Yost W."/>
            <person name="Jha R.K."/>
            <person name="Patterson J."/>
            <person name="Monnat R.J. Jr."/>
            <person name="Barlow S.B."/>
            <person name="Starkenburg S.R."/>
            <person name="Cattolico R.A."/>
        </authorList>
    </citation>
    <scope>NUCLEOTIDE SEQUENCE</scope>
    <source>
        <strain evidence="6">CCMP291</strain>
    </source>
</reference>
<dbReference type="GO" id="GO:0009536">
    <property type="term" value="C:plastid"/>
    <property type="evidence" value="ECO:0007669"/>
    <property type="project" value="UniProtKB-SubCell"/>
</dbReference>
<dbReference type="AlphaFoldDB" id="A0A0M0JP78"/>
<comment type="caution">
    <text evidence="5">The sequence shown here is derived from an EMBL/GenBank/DDBJ whole genome shotgun (WGS) entry which is preliminary data.</text>
</comment>
<accession>A0A0M0JP78</accession>
<feature type="domain" description="Plastid lipid-associated protein/fibrillin conserved" evidence="4">
    <location>
        <begin position="278"/>
        <end position="453"/>
    </location>
</feature>
<gene>
    <name evidence="5" type="ORF">Ctob_004246</name>
</gene>
<evidence type="ECO:0000313" key="6">
    <source>
        <dbReference type="Proteomes" id="UP000037460"/>
    </source>
</evidence>
<dbReference type="EMBL" id="JWZX01002588">
    <property type="protein sequence ID" value="KOO28300.1"/>
    <property type="molecule type" value="Genomic_DNA"/>
</dbReference>
<dbReference type="Proteomes" id="UP000037460">
    <property type="component" value="Unassembled WGS sequence"/>
</dbReference>